<sequence>ETDIPSAPGSSDYGSADFDYTYGDDRRFIFDGASQLEDSLKENQDADSGIGTLDWSDQCKKALKTLLRNSNG</sequence>
<proteinExistence type="predicted"/>
<accession>A0A1S0TXJ2</accession>
<dbReference type="AlphaFoldDB" id="A0A1S0TXJ2"/>
<dbReference type="InParanoid" id="A0A1S0TXJ2"/>
<protein>
    <submittedName>
        <fullName evidence="1">Uncharacterized protein</fullName>
    </submittedName>
</protein>
<name>A0A1S0TXJ2_LOALO</name>
<dbReference type="GeneID" id="9944398"/>
<reference evidence="1" key="1">
    <citation type="submission" date="2012-04" db="EMBL/GenBank/DDBJ databases">
        <title>The Genome Sequence of Loa loa.</title>
        <authorList>
            <consortium name="The Broad Institute Genome Sequencing Platform"/>
            <consortium name="Broad Institute Genome Sequencing Center for Infectious Disease"/>
            <person name="Nutman T.B."/>
            <person name="Fink D.L."/>
            <person name="Russ C."/>
            <person name="Young S."/>
            <person name="Zeng Q."/>
            <person name="Gargeya S."/>
            <person name="Alvarado L."/>
            <person name="Berlin A."/>
            <person name="Chapman S.B."/>
            <person name="Chen Z."/>
            <person name="Freedman E."/>
            <person name="Gellesch M."/>
            <person name="Goldberg J."/>
            <person name="Griggs A."/>
            <person name="Gujja S."/>
            <person name="Heilman E.R."/>
            <person name="Heiman D."/>
            <person name="Howarth C."/>
            <person name="Mehta T."/>
            <person name="Neiman D."/>
            <person name="Pearson M."/>
            <person name="Roberts A."/>
            <person name="Saif S."/>
            <person name="Shea T."/>
            <person name="Shenoy N."/>
            <person name="Sisk P."/>
            <person name="Stolte C."/>
            <person name="Sykes S."/>
            <person name="White J."/>
            <person name="Yandava C."/>
            <person name="Haas B."/>
            <person name="Henn M.R."/>
            <person name="Nusbaum C."/>
            <person name="Birren B."/>
        </authorList>
    </citation>
    <scope>NUCLEOTIDE SEQUENCE [LARGE SCALE GENOMIC DNA]</scope>
</reference>
<evidence type="ECO:0000313" key="1">
    <source>
        <dbReference type="EMBL" id="EFO21507.1"/>
    </source>
</evidence>
<dbReference type="RefSeq" id="XP_003142559.1">
    <property type="nucleotide sequence ID" value="XM_003142511.1"/>
</dbReference>
<dbReference type="KEGG" id="loa:LOAG_06977"/>
<feature type="non-terminal residue" evidence="1">
    <location>
        <position position="1"/>
    </location>
</feature>
<dbReference type="OrthoDB" id="10560985at2759"/>
<dbReference type="EMBL" id="JH712067">
    <property type="protein sequence ID" value="EFO21507.1"/>
    <property type="molecule type" value="Genomic_DNA"/>
</dbReference>
<dbReference type="CTD" id="9944398"/>
<gene>
    <name evidence="1" type="ORF">LOAG_06977</name>
</gene>
<organism evidence="1">
    <name type="scientific">Loa loa</name>
    <name type="common">Eye worm</name>
    <name type="synonym">Filaria loa</name>
    <dbReference type="NCBI Taxonomy" id="7209"/>
    <lineage>
        <taxon>Eukaryota</taxon>
        <taxon>Metazoa</taxon>
        <taxon>Ecdysozoa</taxon>
        <taxon>Nematoda</taxon>
        <taxon>Chromadorea</taxon>
        <taxon>Rhabditida</taxon>
        <taxon>Spirurina</taxon>
        <taxon>Spiruromorpha</taxon>
        <taxon>Filarioidea</taxon>
        <taxon>Onchocercidae</taxon>
        <taxon>Loa</taxon>
    </lineage>
</organism>